<gene>
    <name evidence="2" type="ORF">SAMN06295981_0351</name>
</gene>
<dbReference type="GO" id="GO:0005829">
    <property type="term" value="C:cytosol"/>
    <property type="evidence" value="ECO:0007669"/>
    <property type="project" value="TreeGrafter"/>
</dbReference>
<dbReference type="PANTHER" id="PTHR30543:SF21">
    <property type="entry name" value="NAD(P)H-DEPENDENT FMN REDUCTASE LOT6"/>
    <property type="match status" value="1"/>
</dbReference>
<dbReference type="RefSeq" id="WP_159449768.1">
    <property type="nucleotide sequence ID" value="NZ_FXAR01000001.1"/>
</dbReference>
<evidence type="ECO:0000259" key="1">
    <source>
        <dbReference type="Pfam" id="PF03358"/>
    </source>
</evidence>
<dbReference type="OrthoDB" id="9812295at2"/>
<protein>
    <submittedName>
        <fullName evidence="2">NAD(P)H-dependent FMN reductase</fullName>
    </submittedName>
</protein>
<dbReference type="STRING" id="1610489.SAMN06295981_0351"/>
<dbReference type="InterPro" id="IPR050712">
    <property type="entry name" value="NAD(P)H-dep_reductase"/>
</dbReference>
<reference evidence="3" key="1">
    <citation type="submission" date="2017-04" db="EMBL/GenBank/DDBJ databases">
        <authorList>
            <person name="Varghese N."/>
            <person name="Submissions S."/>
        </authorList>
    </citation>
    <scope>NUCLEOTIDE SEQUENCE [LARGE SCALE GENOMIC DNA]</scope>
    <source>
        <strain evidence="3">VDS</strain>
    </source>
</reference>
<dbReference type="AlphaFoldDB" id="A0A1X7I257"/>
<dbReference type="PANTHER" id="PTHR30543">
    <property type="entry name" value="CHROMATE REDUCTASE"/>
    <property type="match status" value="1"/>
</dbReference>
<dbReference type="Gene3D" id="3.40.50.360">
    <property type="match status" value="1"/>
</dbReference>
<dbReference type="GO" id="GO:0016491">
    <property type="term" value="F:oxidoreductase activity"/>
    <property type="evidence" value="ECO:0007669"/>
    <property type="project" value="InterPro"/>
</dbReference>
<dbReference type="EMBL" id="FXAR01000001">
    <property type="protein sequence ID" value="SMG08500.1"/>
    <property type="molecule type" value="Genomic_DNA"/>
</dbReference>
<organism evidence="2 3">
    <name type="scientific">Corynebacterium pollutisoli</name>
    <dbReference type="NCBI Taxonomy" id="1610489"/>
    <lineage>
        <taxon>Bacteria</taxon>
        <taxon>Bacillati</taxon>
        <taxon>Actinomycetota</taxon>
        <taxon>Actinomycetes</taxon>
        <taxon>Mycobacteriales</taxon>
        <taxon>Corynebacteriaceae</taxon>
        <taxon>Corynebacterium</taxon>
    </lineage>
</organism>
<dbReference type="SUPFAM" id="SSF52218">
    <property type="entry name" value="Flavoproteins"/>
    <property type="match status" value="1"/>
</dbReference>
<dbReference type="GO" id="GO:0010181">
    <property type="term" value="F:FMN binding"/>
    <property type="evidence" value="ECO:0007669"/>
    <property type="project" value="TreeGrafter"/>
</dbReference>
<feature type="domain" description="NADPH-dependent FMN reductase-like" evidence="1">
    <location>
        <begin position="1"/>
        <end position="146"/>
    </location>
</feature>
<dbReference type="InterPro" id="IPR005025">
    <property type="entry name" value="FMN_Rdtase-like_dom"/>
</dbReference>
<accession>A0A1X7I257</accession>
<evidence type="ECO:0000313" key="2">
    <source>
        <dbReference type="EMBL" id="SMG08500.1"/>
    </source>
</evidence>
<dbReference type="InterPro" id="IPR029039">
    <property type="entry name" value="Flavoprotein-like_sf"/>
</dbReference>
<name>A0A1X7I257_9CORY</name>
<dbReference type="Proteomes" id="UP000193309">
    <property type="component" value="Unassembled WGS sequence"/>
</dbReference>
<dbReference type="Pfam" id="PF03358">
    <property type="entry name" value="FMN_red"/>
    <property type="match status" value="1"/>
</dbReference>
<sequence length="198" mass="21800">MKIAIFVGSVRNGRYARIVGEWALQQLESRNDGNTYEIVDLMEQDIDPLTAEVLPGMAKGVYEDPKTTAWSELIAGFDGYFFVTGEHNASVPAMMKNAYDQLHIEWQNKPVGYIAYGGGGGIGAVKHWRDITERVGMINLATDAMFPFGEYFPDYVFTPGERGAAMLHAVADELVDASERAAVSVEAQVPWQSPAHPL</sequence>
<keyword evidence="3" id="KW-1185">Reference proteome</keyword>
<proteinExistence type="predicted"/>
<evidence type="ECO:0000313" key="3">
    <source>
        <dbReference type="Proteomes" id="UP000193309"/>
    </source>
</evidence>